<dbReference type="SUPFAM" id="SSF69349">
    <property type="entry name" value="Phage fibre proteins"/>
    <property type="match status" value="1"/>
</dbReference>
<comment type="caution">
    <text evidence="1">The sequence shown here is derived from an EMBL/GenBank/DDBJ whole genome shotgun (WGS) entry which is preliminary data.</text>
</comment>
<accession>A0A0F9IP38</accession>
<name>A0A0F9IP38_9ZZZZ</name>
<proteinExistence type="predicted"/>
<dbReference type="AlphaFoldDB" id="A0A0F9IP38"/>
<evidence type="ECO:0000313" key="1">
    <source>
        <dbReference type="EMBL" id="KKM51626.1"/>
    </source>
</evidence>
<organism evidence="1">
    <name type="scientific">marine sediment metagenome</name>
    <dbReference type="NCBI Taxonomy" id="412755"/>
    <lineage>
        <taxon>unclassified sequences</taxon>
        <taxon>metagenomes</taxon>
        <taxon>ecological metagenomes</taxon>
    </lineage>
</organism>
<reference evidence="1" key="1">
    <citation type="journal article" date="2015" name="Nature">
        <title>Complex archaea that bridge the gap between prokaryotes and eukaryotes.</title>
        <authorList>
            <person name="Spang A."/>
            <person name="Saw J.H."/>
            <person name="Jorgensen S.L."/>
            <person name="Zaremba-Niedzwiedzka K."/>
            <person name="Martijn J."/>
            <person name="Lind A.E."/>
            <person name="van Eijk R."/>
            <person name="Schleper C."/>
            <person name="Guy L."/>
            <person name="Ettema T.J."/>
        </authorList>
    </citation>
    <scope>NUCLEOTIDE SEQUENCE</scope>
</reference>
<dbReference type="EMBL" id="LAZR01011945">
    <property type="protein sequence ID" value="KKM51626.1"/>
    <property type="molecule type" value="Genomic_DNA"/>
</dbReference>
<sequence length="245" mass="27561">MCEPASMIVTKKKVFWSLKTESHHEIISEFGLKEKDVRGNYTLVPIEITPPVNDFRLPLSKWQFRIDHAGYKHELPNWWDEKKEEKRVRIALKEWRKAKIIMPNESRNNIIDGQVIAIYGTVEYIRGGTVKYIEGGTVEYIRGGTVEYIRGGTVKSIEGGTVKYIEGGTVEYIRGGTVESIEGGTVESIEGGTVEYIRGDFPKNIKGNPTIISYGSLTPDILQSSKAVLIDRSKDTVVCYVGKDN</sequence>
<gene>
    <name evidence="1" type="ORF">LCGC14_1555300</name>
</gene>
<protein>
    <submittedName>
        <fullName evidence="1">Uncharacterized protein</fullName>
    </submittedName>
</protein>